<proteinExistence type="inferred from homology"/>
<gene>
    <name evidence="9" type="ORF">FYJ35_03390</name>
</gene>
<dbReference type="Proteomes" id="UP000481852">
    <property type="component" value="Unassembled WGS sequence"/>
</dbReference>
<feature type="transmembrane region" description="Helical" evidence="7">
    <location>
        <begin position="227"/>
        <end position="251"/>
    </location>
</feature>
<keyword evidence="2" id="KW-1003">Cell membrane</keyword>
<evidence type="ECO:0000259" key="8">
    <source>
        <dbReference type="Pfam" id="PF06738"/>
    </source>
</evidence>
<comment type="subcellular location">
    <subcellularLocation>
        <location evidence="1">Cell membrane</location>
        <topology evidence="1">Multi-pass membrane protein</topology>
    </subcellularLocation>
</comment>
<evidence type="ECO:0000256" key="1">
    <source>
        <dbReference type="ARBA" id="ARBA00004651"/>
    </source>
</evidence>
<evidence type="ECO:0000256" key="4">
    <source>
        <dbReference type="ARBA" id="ARBA00022989"/>
    </source>
</evidence>
<dbReference type="GO" id="GO:0022857">
    <property type="term" value="F:transmembrane transporter activity"/>
    <property type="evidence" value="ECO:0007669"/>
    <property type="project" value="InterPro"/>
</dbReference>
<dbReference type="AlphaFoldDB" id="A0A6L5X3Y2"/>
<dbReference type="Pfam" id="PF06738">
    <property type="entry name" value="ThrE"/>
    <property type="match status" value="1"/>
</dbReference>
<keyword evidence="3 7" id="KW-0812">Transmembrane</keyword>
<keyword evidence="4 7" id="KW-1133">Transmembrane helix</keyword>
<feature type="transmembrane region" description="Helical" evidence="7">
    <location>
        <begin position="196"/>
        <end position="215"/>
    </location>
</feature>
<comment type="caution">
    <text evidence="9">The sequence shown here is derived from an EMBL/GenBank/DDBJ whole genome shotgun (WGS) entry which is preliminary data.</text>
</comment>
<evidence type="ECO:0000256" key="6">
    <source>
        <dbReference type="ARBA" id="ARBA00034125"/>
    </source>
</evidence>
<evidence type="ECO:0000256" key="2">
    <source>
        <dbReference type="ARBA" id="ARBA00022475"/>
    </source>
</evidence>
<feature type="transmembrane region" description="Helical" evidence="7">
    <location>
        <begin position="143"/>
        <end position="160"/>
    </location>
</feature>
<dbReference type="InterPro" id="IPR010619">
    <property type="entry name" value="ThrE-like_N"/>
</dbReference>
<name>A0A6L5X3Y2_9FIRM</name>
<evidence type="ECO:0000256" key="3">
    <source>
        <dbReference type="ARBA" id="ARBA00022692"/>
    </source>
</evidence>
<comment type="similarity">
    <text evidence="6">Belongs to the ThrE exporter (TC 2.A.79) family.</text>
</comment>
<evidence type="ECO:0000313" key="10">
    <source>
        <dbReference type="Proteomes" id="UP000481852"/>
    </source>
</evidence>
<organism evidence="9 10">
    <name type="scientific">Porcincola intestinalis</name>
    <dbReference type="NCBI Taxonomy" id="2606632"/>
    <lineage>
        <taxon>Bacteria</taxon>
        <taxon>Bacillati</taxon>
        <taxon>Bacillota</taxon>
        <taxon>Clostridia</taxon>
        <taxon>Lachnospirales</taxon>
        <taxon>Lachnospiraceae</taxon>
        <taxon>Porcincola</taxon>
    </lineage>
</organism>
<dbReference type="GO" id="GO:0015744">
    <property type="term" value="P:succinate transport"/>
    <property type="evidence" value="ECO:0007669"/>
    <property type="project" value="TreeGrafter"/>
</dbReference>
<feature type="domain" description="Threonine/serine exporter-like N-terminal" evidence="8">
    <location>
        <begin position="13"/>
        <end position="248"/>
    </location>
</feature>
<feature type="transmembrane region" description="Helical" evidence="7">
    <location>
        <begin position="167"/>
        <end position="190"/>
    </location>
</feature>
<protein>
    <submittedName>
        <fullName evidence="9">Threonine/serine exporter family protein</fullName>
    </submittedName>
</protein>
<sequence length="255" mass="27938">MNRDEAGEYLYCALDIGQLLLASGAEVNRVEDTISRVMAAAGVPKVEVFSITSNITVTAHLDGFQTLTQMRRVYAIHTNMRRIEELNQLSRDICAKKLKPEEIRDRIEHIQEEKPANSRLLPVGYAIVSGAFALFFGGDLNDFAASVLIGFLLCYIERLISRFTDNILMTALIWSTAGGFLAQLTVLSGLGHHADLISIGNIMLFIPGIAFTNSIRDMFVGDTITGLIRFMESILLAGIIAVGFTLAGRILTGLL</sequence>
<dbReference type="PANTHER" id="PTHR34390:SF2">
    <property type="entry name" value="SUCCINATE TRANSPORTER SUBUNIT YJJP-RELATED"/>
    <property type="match status" value="1"/>
</dbReference>
<evidence type="ECO:0000256" key="7">
    <source>
        <dbReference type="SAM" id="Phobius"/>
    </source>
</evidence>
<keyword evidence="10" id="KW-1185">Reference proteome</keyword>
<dbReference type="GO" id="GO:0005886">
    <property type="term" value="C:plasma membrane"/>
    <property type="evidence" value="ECO:0007669"/>
    <property type="project" value="UniProtKB-SubCell"/>
</dbReference>
<evidence type="ECO:0000256" key="5">
    <source>
        <dbReference type="ARBA" id="ARBA00023136"/>
    </source>
</evidence>
<keyword evidence="5 7" id="KW-0472">Membrane</keyword>
<dbReference type="PANTHER" id="PTHR34390">
    <property type="entry name" value="UPF0442 PROTEIN YJJB-RELATED"/>
    <property type="match status" value="1"/>
</dbReference>
<evidence type="ECO:0000313" key="9">
    <source>
        <dbReference type="EMBL" id="MSS14093.1"/>
    </source>
</evidence>
<dbReference type="EMBL" id="VULZ01000002">
    <property type="protein sequence ID" value="MSS14093.1"/>
    <property type="molecule type" value="Genomic_DNA"/>
</dbReference>
<reference evidence="9 10" key="1">
    <citation type="submission" date="2019-08" db="EMBL/GenBank/DDBJ databases">
        <title>In-depth cultivation of the pig gut microbiome towards novel bacterial diversity and tailored functional studies.</title>
        <authorList>
            <person name="Wylensek D."/>
            <person name="Hitch T.C.A."/>
            <person name="Clavel T."/>
        </authorList>
    </citation>
    <scope>NUCLEOTIDE SEQUENCE [LARGE SCALE GENOMIC DNA]</scope>
    <source>
        <strain evidence="9 10">Oil+RF-744-WCA-WT-11</strain>
    </source>
</reference>
<feature type="transmembrane region" description="Helical" evidence="7">
    <location>
        <begin position="120"/>
        <end position="137"/>
    </location>
</feature>
<accession>A0A6L5X3Y2</accession>
<dbReference type="InterPro" id="IPR050539">
    <property type="entry name" value="ThrE_Dicarb/AminoAcid_Exp"/>
</dbReference>